<feature type="domain" description="Carboxylesterase type B" evidence="1">
    <location>
        <begin position="10"/>
        <end position="315"/>
    </location>
</feature>
<dbReference type="OrthoDB" id="408631at2759"/>
<dbReference type="AlphaFoldDB" id="A0A9N8K875"/>
<gene>
    <name evidence="2" type="ORF">AWRI4233_LOCUS9225</name>
</gene>
<accession>A0A9N8K875</accession>
<comment type="caution">
    <text evidence="2">The sequence shown here is derived from an EMBL/GenBank/DDBJ whole genome shotgun (WGS) entry which is preliminary data.</text>
</comment>
<dbReference type="EMBL" id="CAIJEO010000011">
    <property type="protein sequence ID" value="CAD0100400.1"/>
    <property type="molecule type" value="Genomic_DNA"/>
</dbReference>
<dbReference type="PANTHER" id="PTHR11559">
    <property type="entry name" value="CARBOXYLESTERASE"/>
    <property type="match status" value="1"/>
</dbReference>
<dbReference type="InterPro" id="IPR050309">
    <property type="entry name" value="Type-B_Carboxylest/Lipase"/>
</dbReference>
<organism evidence="2 3">
    <name type="scientific">Aureobasidium mustum</name>
    <dbReference type="NCBI Taxonomy" id="2773714"/>
    <lineage>
        <taxon>Eukaryota</taxon>
        <taxon>Fungi</taxon>
        <taxon>Dikarya</taxon>
        <taxon>Ascomycota</taxon>
        <taxon>Pezizomycotina</taxon>
        <taxon>Dothideomycetes</taxon>
        <taxon>Dothideomycetidae</taxon>
        <taxon>Dothideales</taxon>
        <taxon>Saccotheciaceae</taxon>
        <taxon>Aureobasidium</taxon>
    </lineage>
</organism>
<dbReference type="InterPro" id="IPR029058">
    <property type="entry name" value="AB_hydrolase_fold"/>
</dbReference>
<sequence>MTGIPFAFPPCGPVQGFRTSSVVRYTGIPYATAARFEVPQPTADWTSVFQADSPCPACPQPTGKGSALVASVPLLQGTGISEVCQFLSVTVPPTATLTDKLPVMVWVYGGSFESGAGDSPIYDPSRLVAEHQVIVVNINYRLNIFGFLGDGEKRPANLGLLDQLEALRWVRRYIPAFGGTDDPKSITFFGQSAGGSSVADLMAVPGAPALFGRAIIQSAPFGLTRGRDELNSHLLKKAKSASRDMTVAEMIELCEKIDKAGSKKAPKGEMPFAPQYGYAPLPAEADLNAALNTNAPLIDMLVGSTDSEASLFLPFFSVVGVAIDAPIVGKSIHNHSVSKLNNTIYHPYDRTFAERHVLAGGKASLYRIKFSNKTNRLGACHTIDLPLLFGNKEVYDGAKILEGFSPEQIDLAGEQMRAIWADFAKGKQVHLTDSVLGLIEIAEIVDLSKRSI</sequence>
<evidence type="ECO:0000259" key="1">
    <source>
        <dbReference type="Pfam" id="PF00135"/>
    </source>
</evidence>
<protein>
    <recommendedName>
        <fullName evidence="1">Carboxylesterase type B domain-containing protein</fullName>
    </recommendedName>
</protein>
<dbReference type="Pfam" id="PF00135">
    <property type="entry name" value="COesterase"/>
    <property type="match status" value="1"/>
</dbReference>
<proteinExistence type="predicted"/>
<dbReference type="Gene3D" id="3.40.50.1820">
    <property type="entry name" value="alpha/beta hydrolase"/>
    <property type="match status" value="1"/>
</dbReference>
<evidence type="ECO:0000313" key="2">
    <source>
        <dbReference type="EMBL" id="CAD0100400.1"/>
    </source>
</evidence>
<keyword evidence="3" id="KW-1185">Reference proteome</keyword>
<dbReference type="Proteomes" id="UP000714618">
    <property type="component" value="Unassembled WGS sequence"/>
</dbReference>
<evidence type="ECO:0000313" key="3">
    <source>
        <dbReference type="Proteomes" id="UP000714618"/>
    </source>
</evidence>
<dbReference type="InterPro" id="IPR002018">
    <property type="entry name" value="CarbesteraseB"/>
</dbReference>
<name>A0A9N8K875_9PEZI</name>
<reference evidence="2" key="1">
    <citation type="submission" date="2020-06" db="EMBL/GenBank/DDBJ databases">
        <authorList>
            <person name="Onetto C."/>
        </authorList>
    </citation>
    <scope>NUCLEOTIDE SEQUENCE</scope>
</reference>
<dbReference type="SUPFAM" id="SSF53474">
    <property type="entry name" value="alpha/beta-Hydrolases"/>
    <property type="match status" value="1"/>
</dbReference>